<feature type="non-terminal residue" evidence="2">
    <location>
        <position position="1"/>
    </location>
</feature>
<evidence type="ECO:0000313" key="2">
    <source>
        <dbReference type="EMBL" id="SBR26261.1"/>
    </source>
</evidence>
<evidence type="ECO:0000256" key="1">
    <source>
        <dbReference type="SAM" id="MobiDB-lite"/>
    </source>
</evidence>
<dbReference type="EMBL" id="HAEE01006241">
    <property type="protein sequence ID" value="SBR26261.1"/>
    <property type="molecule type" value="Transcribed_RNA"/>
</dbReference>
<accession>A0A1A8K1Z4</accession>
<organism evidence="2">
    <name type="scientific">Nothobranchius kuhntae</name>
    <name type="common">Beira killifish</name>
    <dbReference type="NCBI Taxonomy" id="321403"/>
    <lineage>
        <taxon>Eukaryota</taxon>
        <taxon>Metazoa</taxon>
        <taxon>Chordata</taxon>
        <taxon>Craniata</taxon>
        <taxon>Vertebrata</taxon>
        <taxon>Euteleostomi</taxon>
        <taxon>Actinopterygii</taxon>
        <taxon>Neopterygii</taxon>
        <taxon>Teleostei</taxon>
        <taxon>Neoteleostei</taxon>
        <taxon>Acanthomorphata</taxon>
        <taxon>Ovalentaria</taxon>
        <taxon>Atherinomorphae</taxon>
        <taxon>Cyprinodontiformes</taxon>
        <taxon>Nothobranchiidae</taxon>
        <taxon>Nothobranchius</taxon>
    </lineage>
</organism>
<dbReference type="AlphaFoldDB" id="A0A1A8K1Z4"/>
<protein>
    <submittedName>
        <fullName evidence="2">Uncharacterized protein</fullName>
    </submittedName>
</protein>
<name>A0A1A8K1Z4_NOTKU</name>
<sequence length="56" mass="6229">RNVTKPEKGNNFFTQKWKCNQLTETSRPSTGVNISTGAFSDEESRGKSQCKFTAVS</sequence>
<feature type="non-terminal residue" evidence="2">
    <location>
        <position position="56"/>
    </location>
</feature>
<feature type="region of interest" description="Disordered" evidence="1">
    <location>
        <begin position="24"/>
        <end position="56"/>
    </location>
</feature>
<gene>
    <name evidence="2" type="primary">Nfu_g_1_001705</name>
</gene>
<feature type="compositionally biased region" description="Polar residues" evidence="1">
    <location>
        <begin position="24"/>
        <end position="38"/>
    </location>
</feature>
<reference evidence="2" key="1">
    <citation type="submission" date="2016-05" db="EMBL/GenBank/DDBJ databases">
        <authorList>
            <person name="Lavstsen T."/>
            <person name="Jespersen J.S."/>
        </authorList>
    </citation>
    <scope>NUCLEOTIDE SEQUENCE</scope>
    <source>
        <tissue evidence="2">Brain</tissue>
    </source>
</reference>
<reference evidence="2" key="2">
    <citation type="submission" date="2016-06" db="EMBL/GenBank/DDBJ databases">
        <title>The genome of a short-lived fish provides insights into sex chromosome evolution and the genetic control of aging.</title>
        <authorList>
            <person name="Reichwald K."/>
            <person name="Felder M."/>
            <person name="Petzold A."/>
            <person name="Koch P."/>
            <person name="Groth M."/>
            <person name="Platzer M."/>
        </authorList>
    </citation>
    <scope>NUCLEOTIDE SEQUENCE</scope>
    <source>
        <tissue evidence="2">Brain</tissue>
    </source>
</reference>
<proteinExistence type="predicted"/>